<evidence type="ECO:0000313" key="1">
    <source>
        <dbReference type="EMBL" id="KKN66205.1"/>
    </source>
</evidence>
<dbReference type="EMBL" id="LAZR01000508">
    <property type="protein sequence ID" value="KKN66205.1"/>
    <property type="molecule type" value="Genomic_DNA"/>
</dbReference>
<sequence length="167" mass="20227">MDLFEKMYISEEFLRNLMCIIRDKTFPIIFNDHDKNINHPNIKLNCNLMLYSKKVLDLMINSIPKDHITEFGAIALILSYVILTEPKIHRIDVYKKGQGLDYHWRKDGNLYKLEISGCDVENKKTFYNRIWKKNNKFQNRYYGEPAFERLIGIVDFFYEKYRLWKIE</sequence>
<dbReference type="AlphaFoldDB" id="A0A0F9SBD3"/>
<comment type="caution">
    <text evidence="1">The sequence shown here is derived from an EMBL/GenBank/DDBJ whole genome shotgun (WGS) entry which is preliminary data.</text>
</comment>
<accession>A0A0F9SBD3</accession>
<organism evidence="1">
    <name type="scientific">marine sediment metagenome</name>
    <dbReference type="NCBI Taxonomy" id="412755"/>
    <lineage>
        <taxon>unclassified sequences</taxon>
        <taxon>metagenomes</taxon>
        <taxon>ecological metagenomes</taxon>
    </lineage>
</organism>
<reference evidence="1" key="1">
    <citation type="journal article" date="2015" name="Nature">
        <title>Complex archaea that bridge the gap between prokaryotes and eukaryotes.</title>
        <authorList>
            <person name="Spang A."/>
            <person name="Saw J.H."/>
            <person name="Jorgensen S.L."/>
            <person name="Zaremba-Niedzwiedzka K."/>
            <person name="Martijn J."/>
            <person name="Lind A.E."/>
            <person name="van Eijk R."/>
            <person name="Schleper C."/>
            <person name="Guy L."/>
            <person name="Ettema T.J."/>
        </authorList>
    </citation>
    <scope>NUCLEOTIDE SEQUENCE</scope>
</reference>
<protein>
    <submittedName>
        <fullName evidence="1">Uncharacterized protein</fullName>
    </submittedName>
</protein>
<name>A0A0F9SBD3_9ZZZZ</name>
<proteinExistence type="predicted"/>
<gene>
    <name evidence="1" type="ORF">LCGC14_0474050</name>
</gene>